<keyword evidence="2" id="KW-0540">Nuclease</keyword>
<proteinExistence type="predicted"/>
<dbReference type="EMBL" id="QRBB01000001">
    <property type="protein sequence ID" value="RDS76301.1"/>
    <property type="molecule type" value="Genomic_DNA"/>
</dbReference>
<feature type="domain" description="Endonuclease/exonuclease/phosphatase" evidence="1">
    <location>
        <begin position="1"/>
        <end position="247"/>
    </location>
</feature>
<sequence length="267" mass="29125">MTFNIRLATDADGDNAWRHRKSLVTALIGHEEPDILGMQEVLLEQKDDLARALPGLAMVGVARDDGKEAGEFSPLAYRQDRFELKQSGTFWLSRTPGEPSKDWDAALPRIATWAILHDRQSGRDIRALNTHFDHVGGEARAQSASLIADWVATGPGAGLPTIVMGDFNSDPASEPYRRLVGHEAAGLAATREASVSPPYGPTGTFTGFDIMRNPATPIDHIFVTSDWTTTSHAVVTQHWGGRLPSDHYPVLVTLRLASPPTFPASRR</sequence>
<comment type="caution">
    <text evidence="2">The sequence shown here is derived from an EMBL/GenBank/DDBJ whole genome shotgun (WGS) entry which is preliminary data.</text>
</comment>
<dbReference type="GO" id="GO:0004519">
    <property type="term" value="F:endonuclease activity"/>
    <property type="evidence" value="ECO:0007669"/>
    <property type="project" value="UniProtKB-KW"/>
</dbReference>
<dbReference type="AlphaFoldDB" id="A0A395LI09"/>
<keyword evidence="2" id="KW-0378">Hydrolase</keyword>
<dbReference type="InterPro" id="IPR005135">
    <property type="entry name" value="Endo/exonuclease/phosphatase"/>
</dbReference>
<keyword evidence="2" id="KW-0269">Exonuclease</keyword>
<dbReference type="GO" id="GO:0000175">
    <property type="term" value="F:3'-5'-RNA exonuclease activity"/>
    <property type="evidence" value="ECO:0007669"/>
    <property type="project" value="TreeGrafter"/>
</dbReference>
<dbReference type="PANTHER" id="PTHR12121">
    <property type="entry name" value="CARBON CATABOLITE REPRESSOR PROTEIN 4"/>
    <property type="match status" value="1"/>
</dbReference>
<dbReference type="CDD" id="cd09083">
    <property type="entry name" value="EEP-1"/>
    <property type="match status" value="1"/>
</dbReference>
<evidence type="ECO:0000313" key="2">
    <source>
        <dbReference type="EMBL" id="RDS76301.1"/>
    </source>
</evidence>
<evidence type="ECO:0000313" key="3">
    <source>
        <dbReference type="Proteomes" id="UP000254101"/>
    </source>
</evidence>
<dbReference type="Proteomes" id="UP000254101">
    <property type="component" value="Unassembled WGS sequence"/>
</dbReference>
<keyword evidence="2" id="KW-0255">Endonuclease</keyword>
<dbReference type="InterPro" id="IPR036691">
    <property type="entry name" value="Endo/exonu/phosph_ase_sf"/>
</dbReference>
<organism evidence="2 3">
    <name type="scientific">Alteriqipengyuania lutimaris</name>
    <dbReference type="NCBI Taxonomy" id="1538146"/>
    <lineage>
        <taxon>Bacteria</taxon>
        <taxon>Pseudomonadati</taxon>
        <taxon>Pseudomonadota</taxon>
        <taxon>Alphaproteobacteria</taxon>
        <taxon>Sphingomonadales</taxon>
        <taxon>Erythrobacteraceae</taxon>
        <taxon>Alteriqipengyuania</taxon>
    </lineage>
</organism>
<dbReference type="Pfam" id="PF03372">
    <property type="entry name" value="Exo_endo_phos"/>
    <property type="match status" value="1"/>
</dbReference>
<evidence type="ECO:0000259" key="1">
    <source>
        <dbReference type="Pfam" id="PF03372"/>
    </source>
</evidence>
<name>A0A395LI09_9SPHN</name>
<dbReference type="Gene3D" id="3.60.10.10">
    <property type="entry name" value="Endonuclease/exonuclease/phosphatase"/>
    <property type="match status" value="1"/>
</dbReference>
<gene>
    <name evidence="2" type="ORF">DL238_00830</name>
</gene>
<dbReference type="PANTHER" id="PTHR12121:SF36">
    <property type="entry name" value="ENDONUCLEASE_EXONUCLEASE_PHOSPHATASE DOMAIN-CONTAINING PROTEIN"/>
    <property type="match status" value="1"/>
</dbReference>
<reference evidence="2 3" key="1">
    <citation type="submission" date="2018-07" db="EMBL/GenBank/DDBJ databases">
        <title>Erythrobacter nanhaiensis sp. nov., a novel member of the genus Erythrobacter isolated from the South China Sea.</title>
        <authorList>
            <person name="Chen X."/>
            <person name="Liu J."/>
        </authorList>
    </citation>
    <scope>NUCLEOTIDE SEQUENCE [LARGE SCALE GENOMIC DNA]</scope>
    <source>
        <strain evidence="2 3">S-5</strain>
    </source>
</reference>
<accession>A0A395LI09</accession>
<protein>
    <submittedName>
        <fullName evidence="2">Endonuclease/exonuclease/phosphatase</fullName>
    </submittedName>
</protein>
<keyword evidence="3" id="KW-1185">Reference proteome</keyword>
<dbReference type="SUPFAM" id="SSF56219">
    <property type="entry name" value="DNase I-like"/>
    <property type="match status" value="1"/>
</dbReference>
<dbReference type="InterPro" id="IPR050410">
    <property type="entry name" value="CCR4/nocturin_mRNA_transcr"/>
</dbReference>